<dbReference type="InterPro" id="IPR012337">
    <property type="entry name" value="RNaseH-like_sf"/>
</dbReference>
<dbReference type="PROSITE" id="PS50994">
    <property type="entry name" value="INTEGRASE"/>
    <property type="match status" value="1"/>
</dbReference>
<gene>
    <name evidence="4" type="ORF">Tci_348933</name>
</gene>
<dbReference type="InterPro" id="IPR043128">
    <property type="entry name" value="Rev_trsase/Diguanyl_cyclase"/>
</dbReference>
<dbReference type="InterPro" id="IPR001584">
    <property type="entry name" value="Integrase_cat-core"/>
</dbReference>
<dbReference type="FunFam" id="3.30.420.10:FF:000032">
    <property type="entry name" value="Retrovirus-related Pol polyprotein from transposon 297-like Protein"/>
    <property type="match status" value="1"/>
</dbReference>
<dbReference type="SUPFAM" id="SSF56672">
    <property type="entry name" value="DNA/RNA polymerases"/>
    <property type="match status" value="1"/>
</dbReference>
<keyword evidence="4" id="KW-0695">RNA-directed DNA polymerase</keyword>
<dbReference type="PANTHER" id="PTHR48475:SF2">
    <property type="entry name" value="RIBONUCLEASE H"/>
    <property type="match status" value="1"/>
</dbReference>
<dbReference type="Pfam" id="PF00078">
    <property type="entry name" value="RVT_1"/>
    <property type="match status" value="1"/>
</dbReference>
<proteinExistence type="predicted"/>
<keyword evidence="4" id="KW-0548">Nucleotidyltransferase</keyword>
<feature type="region of interest" description="Disordered" evidence="1">
    <location>
        <begin position="103"/>
        <end position="227"/>
    </location>
</feature>
<sequence>MANTTPLVTTVTKPAINPGEADSTPRVNIQEFCEEYYDDILPIIMEKVRHDRRKYVHTRLDFGEGPRERIREDSYYSNTRTRATEPERVKVQDRLRYGDRHVLDRLGHRRQSAFDRLSETYSPSTTKSRPQNTDSRDPARGRSRARALGASRDDRHKDREGFRSTRESYGDSFSHSYRDGSHHHHMKRRREKSPPSSVSRSDSSDGKHRRSRSKRHKPTDEDDLTRPWMCEEENPFTPRIRNFESSRKTRMPNNVKTYDGTGDPEDHVKVFQAAAQVERWVMPTWCHMFNSNLIGSSRVWFDELPPESIDGYKDLRAAFLAYFMQQKKYVKDLVEIHNIKQRDGETIEDFIERFKTETGRMKGAPKCMRISGFMHEVNNPELTKRLNEHVPKTMEEMMITTTAFIRGEAATASKKKGHVCWKPHDQSKRHSSDKRTPKEILATEASKFQPPPPMVTPVEKRRNNKFCDFHNDKGHSTDECMQLKKQIEELVRKRTVKQKVTQSFERVGEIAFPQLAASNGMEGPLVIEAEMEYVIKEIHEGSCSMHAGPRLVVAKAIRLGYFWLTMHRDAQDMIRKCNDCQVHRLVTRHPQQHLTPITASWPFYKWGIDIAGPFPEGSGKVKFLIVAMDYFTKWIEAKAVATITGGQVKKFVWDNIVCRFGIPVEIISNNGKQFADNPFKDWCNKLNITQHFASVKHPQSNGLVERANRSLGEGIKARLGEGNKNWVEELPHVLWAHRTMVKSSHGDTPFFLIYGTEAVIPAEIGMPTYRTTTVDAVNNDEELRLNLDLLEERRELAAINEASNDASHAAAGGKLGPKWEGPYEVTDALGNGAYKLRSMEGTMLPRTWNGRNELCSVLKKNLDIFAWQPSDMTGVPRSVAEHRLNIRDGYSPVRQKKRGQAPERARSIQGEVQKLPFKCFLDAYKGYHQIQLAEVDEEKTAFHTGQGVYCYTKMPFGLKNAGATYQQLMDKAFEGQVGRNIEVYVDVLVVKSYTEAEMMRDIEETFRTLRKVNMKPVLQLPSPQTIKEVQSLNGKLASLNRFLSKSAKKSLPLFKTLKKCIKKSDFHWAAEAEQAFQQLKQHLSELPLLVAPKPPEELIMYLSATYGAISAILMTERGTDQTPVYFISRALQGPKLNYSPMEKLVLSLVFAAKRLRRPRTSVKGQILADFLSEMSGDVSQAVLVAVTQEEPLTLFTDGSSYVDGLGAGIILTNPEGVEFTYALRFQFTASNNEAEYEALVAGLRIATQMGVKNVQVNVESKLVANQVLGTYVAKEDNMIKYLEIVKGLVSGFTTFSISKVPRSKNKKADALTKIASTSFAHLSKQVLVEVLENKSIKEKEVAAVIEEDGLTWMTQLVDYLKEGVLSGDEKDARKLRLKASQYELIEGVLYRRSFLTPWLRLAKAIRLGYYWPTMHKDARDMIRKCSDCQIHRPVARHPLQSLTPIMAPWPFYKWGIDIAGPFLEGPGKVKFLIVAMDYFTKWIEAKAVATITGGQVKKFVWDNIACRFAVRIGQAPAVQRTGRKGEPKLGEGIKSRLREGNKNWVEELPHVLWAYRTMIKSSHGDTPFSLTYGIEAVIPIEIRMPTNRTAAVDVVNNDEELRLNLDLLEERRERAVVCEANAKSKMMKYYNARVRDVAFKPGDFVYRSNDASHTVAGGKLGPKWEGPYEVTEALGNGAYKLRSTD</sequence>
<dbReference type="PROSITE" id="PS50879">
    <property type="entry name" value="RNASE_H_1"/>
    <property type="match status" value="1"/>
</dbReference>
<evidence type="ECO:0000259" key="3">
    <source>
        <dbReference type="PROSITE" id="PS50994"/>
    </source>
</evidence>
<comment type="caution">
    <text evidence="4">The sequence shown here is derived from an EMBL/GenBank/DDBJ whole genome shotgun (WGS) entry which is preliminary data.</text>
</comment>
<dbReference type="Gene3D" id="1.10.340.70">
    <property type="match status" value="2"/>
</dbReference>
<dbReference type="GO" id="GO:0003964">
    <property type="term" value="F:RNA-directed DNA polymerase activity"/>
    <property type="evidence" value="ECO:0007669"/>
    <property type="project" value="UniProtKB-KW"/>
</dbReference>
<dbReference type="Gene3D" id="3.10.10.10">
    <property type="entry name" value="HIV Type 1 Reverse Transcriptase, subunit A, domain 1"/>
    <property type="match status" value="1"/>
</dbReference>
<keyword evidence="4" id="KW-0808">Transferase</keyword>
<dbReference type="Gene3D" id="3.30.420.10">
    <property type="entry name" value="Ribonuclease H-like superfamily/Ribonuclease H"/>
    <property type="match status" value="4"/>
</dbReference>
<name>A0A699HH02_TANCI</name>
<feature type="compositionally biased region" description="Basic and acidic residues" evidence="1">
    <location>
        <begin position="103"/>
        <end position="118"/>
    </location>
</feature>
<dbReference type="Gene3D" id="3.30.70.270">
    <property type="match status" value="2"/>
</dbReference>
<dbReference type="InterPro" id="IPR036397">
    <property type="entry name" value="RNaseH_sf"/>
</dbReference>
<accession>A0A699HH02</accession>
<organism evidence="4">
    <name type="scientific">Tanacetum cinerariifolium</name>
    <name type="common">Dalmatian daisy</name>
    <name type="synonym">Chrysanthemum cinerariifolium</name>
    <dbReference type="NCBI Taxonomy" id="118510"/>
    <lineage>
        <taxon>Eukaryota</taxon>
        <taxon>Viridiplantae</taxon>
        <taxon>Streptophyta</taxon>
        <taxon>Embryophyta</taxon>
        <taxon>Tracheophyta</taxon>
        <taxon>Spermatophyta</taxon>
        <taxon>Magnoliopsida</taxon>
        <taxon>eudicotyledons</taxon>
        <taxon>Gunneridae</taxon>
        <taxon>Pentapetalae</taxon>
        <taxon>asterids</taxon>
        <taxon>campanulids</taxon>
        <taxon>Asterales</taxon>
        <taxon>Asteraceae</taxon>
        <taxon>Asteroideae</taxon>
        <taxon>Anthemideae</taxon>
        <taxon>Anthemidinae</taxon>
        <taxon>Tanacetum</taxon>
    </lineage>
</organism>
<dbReference type="CDD" id="cd09279">
    <property type="entry name" value="RNase_HI_like"/>
    <property type="match status" value="1"/>
</dbReference>
<dbReference type="Pfam" id="PF17921">
    <property type="entry name" value="Integrase_H2C2"/>
    <property type="match status" value="2"/>
</dbReference>
<dbReference type="Pfam" id="PF00665">
    <property type="entry name" value="rve"/>
    <property type="match status" value="1"/>
</dbReference>
<dbReference type="Pfam" id="PF13456">
    <property type="entry name" value="RVT_3"/>
    <property type="match status" value="1"/>
</dbReference>
<feature type="compositionally biased region" description="Polar residues" evidence="1">
    <location>
        <begin position="119"/>
        <end position="133"/>
    </location>
</feature>
<feature type="compositionally biased region" description="Basic and acidic residues" evidence="1">
    <location>
        <begin position="422"/>
        <end position="436"/>
    </location>
</feature>
<dbReference type="InterPro" id="IPR005162">
    <property type="entry name" value="Retrotrans_gag_dom"/>
</dbReference>
<dbReference type="InterPro" id="IPR043502">
    <property type="entry name" value="DNA/RNA_pol_sf"/>
</dbReference>
<dbReference type="GO" id="GO:0003676">
    <property type="term" value="F:nucleic acid binding"/>
    <property type="evidence" value="ECO:0007669"/>
    <property type="project" value="InterPro"/>
</dbReference>
<protein>
    <submittedName>
        <fullName evidence="4">Reverse transcriptase domain-containing protein</fullName>
    </submittedName>
</protein>
<evidence type="ECO:0000313" key="4">
    <source>
        <dbReference type="EMBL" id="GEX76958.1"/>
    </source>
</evidence>
<dbReference type="SUPFAM" id="SSF53098">
    <property type="entry name" value="Ribonuclease H-like"/>
    <property type="match status" value="3"/>
</dbReference>
<dbReference type="InterPro" id="IPR000477">
    <property type="entry name" value="RT_dom"/>
</dbReference>
<dbReference type="InterPro" id="IPR041577">
    <property type="entry name" value="RT_RNaseH_2"/>
</dbReference>
<feature type="compositionally biased region" description="Basic residues" evidence="1">
    <location>
        <begin position="181"/>
        <end position="191"/>
    </location>
</feature>
<evidence type="ECO:0000259" key="2">
    <source>
        <dbReference type="PROSITE" id="PS50879"/>
    </source>
</evidence>
<feature type="domain" description="RNase H type-1" evidence="2">
    <location>
        <begin position="1188"/>
        <end position="1317"/>
    </location>
</feature>
<dbReference type="CDD" id="cd01647">
    <property type="entry name" value="RT_LTR"/>
    <property type="match status" value="1"/>
</dbReference>
<dbReference type="EMBL" id="BKCJ010128908">
    <property type="protein sequence ID" value="GEX76958.1"/>
    <property type="molecule type" value="Genomic_DNA"/>
</dbReference>
<feature type="compositionally biased region" description="Basic and acidic residues" evidence="1">
    <location>
        <begin position="151"/>
        <end position="169"/>
    </location>
</feature>
<feature type="compositionally biased region" description="Basic residues" evidence="1">
    <location>
        <begin position="207"/>
        <end position="217"/>
    </location>
</feature>
<evidence type="ECO:0000256" key="1">
    <source>
        <dbReference type="SAM" id="MobiDB-lite"/>
    </source>
</evidence>
<dbReference type="InterPro" id="IPR002156">
    <property type="entry name" value="RNaseH_domain"/>
</dbReference>
<dbReference type="InterPro" id="IPR041588">
    <property type="entry name" value="Integrase_H2C2"/>
</dbReference>
<dbReference type="GO" id="GO:0004523">
    <property type="term" value="F:RNA-DNA hybrid ribonuclease activity"/>
    <property type="evidence" value="ECO:0007669"/>
    <property type="project" value="InterPro"/>
</dbReference>
<dbReference type="Pfam" id="PF03732">
    <property type="entry name" value="Retrotrans_gag"/>
    <property type="match status" value="1"/>
</dbReference>
<dbReference type="Pfam" id="PF17919">
    <property type="entry name" value="RT_RNaseH_2"/>
    <property type="match status" value="1"/>
</dbReference>
<reference evidence="4" key="1">
    <citation type="journal article" date="2019" name="Sci. Rep.">
        <title>Draft genome of Tanacetum cinerariifolium, the natural source of mosquito coil.</title>
        <authorList>
            <person name="Yamashiro T."/>
            <person name="Shiraishi A."/>
            <person name="Satake H."/>
            <person name="Nakayama K."/>
        </authorList>
    </citation>
    <scope>NUCLEOTIDE SEQUENCE</scope>
</reference>
<feature type="region of interest" description="Disordered" evidence="1">
    <location>
        <begin position="415"/>
        <end position="436"/>
    </location>
</feature>
<feature type="domain" description="Integrase catalytic" evidence="3">
    <location>
        <begin position="598"/>
        <end position="757"/>
    </location>
</feature>
<dbReference type="GO" id="GO:0015074">
    <property type="term" value="P:DNA integration"/>
    <property type="evidence" value="ECO:0007669"/>
    <property type="project" value="InterPro"/>
</dbReference>
<dbReference type="PANTHER" id="PTHR48475">
    <property type="entry name" value="RIBONUCLEASE H"/>
    <property type="match status" value="1"/>
</dbReference>